<dbReference type="Gene3D" id="3.40.50.300">
    <property type="entry name" value="P-loop containing nucleotide triphosphate hydrolases"/>
    <property type="match status" value="2"/>
</dbReference>
<dbReference type="GO" id="GO:0005524">
    <property type="term" value="F:ATP binding"/>
    <property type="evidence" value="ECO:0007669"/>
    <property type="project" value="UniProtKB-KW"/>
</dbReference>
<reference evidence="5" key="2">
    <citation type="submission" date="2021-04" db="EMBL/GenBank/DDBJ databases">
        <authorList>
            <person name="Gilroy R."/>
        </authorList>
    </citation>
    <scope>NUCLEOTIDE SEQUENCE</scope>
    <source>
        <strain evidence="5">742</strain>
    </source>
</reference>
<dbReference type="Proteomes" id="UP000824178">
    <property type="component" value="Unassembled WGS sequence"/>
</dbReference>
<feature type="compositionally biased region" description="Basic and acidic residues" evidence="3">
    <location>
        <begin position="531"/>
        <end position="540"/>
    </location>
</feature>
<evidence type="ECO:0000313" key="5">
    <source>
        <dbReference type="EMBL" id="MBU3819918.1"/>
    </source>
</evidence>
<dbReference type="InterPro" id="IPR027417">
    <property type="entry name" value="P-loop_NTPase"/>
</dbReference>
<sequence>MLIHLEEIGKSFGEKAVLEHITASVEREDRIGIVGPNGAGKTTLLKILTGEHADYSGEFTVTHGVTLGYLAQNSAPDRSRDVYGEMRSAFAPVLDAMARMQVLEKKMAASPHAPALLEEHAALQSVIDAADGYNMDVNIKKVLSGMGFAQDSWEKPVGVLSGGELTRLRLARLLLEKPDVLILDEPTNHLDFVTMEWLENYLKGYSGAVLVVSHDRYFLDNVCNKIWEVAGRTVHTYKGNFSAYLPQKEAADALRRKQHDADVALAEKLQDYIDRNLVRASTTKMAQSRRKQLEKLEITEAPVDETNQIKLRFEYDVEPWNELVILKNLSIRLGTRELLAPFTYTVCRGQRLIIAGPNGAGKSTLMQVLDGKRRPSGGMVRLGAGARPSIFVQQQTRAGEGRIIDAIWNKYPRMTELEVRSHLARLGFRGETVFKSCDALSGGELARLRFAEILLERPNLLFLDEPTNHLDIYTRETLTEALAAYTGTLLLVTHDRHLMNSLACPILYLEDGKAVLYPSYDALMGRADPDAAARAEKPAEPAKPGYGKEQRRRRAELRAKIKACEDEMEACGAREVELDNEINSPEVYNDPQLLRRKSDELEDLRFHQEELFAAWEAAVEEQEQYEQSLGEAET</sequence>
<name>A0A9E2KLG3_9FIRM</name>
<dbReference type="Pfam" id="PF12848">
    <property type="entry name" value="ABC_tran_Xtn"/>
    <property type="match status" value="1"/>
</dbReference>
<dbReference type="InterPro" id="IPR003593">
    <property type="entry name" value="AAA+_ATPase"/>
</dbReference>
<dbReference type="FunFam" id="3.40.50.300:FF:000011">
    <property type="entry name" value="Putative ABC transporter ATP-binding component"/>
    <property type="match status" value="1"/>
</dbReference>
<dbReference type="SMART" id="SM00382">
    <property type="entry name" value="AAA"/>
    <property type="match status" value="2"/>
</dbReference>
<gene>
    <name evidence="5" type="ORF">H9864_06070</name>
</gene>
<dbReference type="PANTHER" id="PTHR42855">
    <property type="entry name" value="ABC TRANSPORTER ATP-BINDING SUBUNIT"/>
    <property type="match status" value="1"/>
</dbReference>
<proteinExistence type="predicted"/>
<evidence type="ECO:0000256" key="2">
    <source>
        <dbReference type="ARBA" id="ARBA00022840"/>
    </source>
</evidence>
<dbReference type="PROSITE" id="PS50893">
    <property type="entry name" value="ABC_TRANSPORTER_2"/>
    <property type="match status" value="2"/>
</dbReference>
<dbReference type="AlphaFoldDB" id="A0A9E2KLG3"/>
<comment type="caution">
    <text evidence="5">The sequence shown here is derived from an EMBL/GenBank/DDBJ whole genome shotgun (WGS) entry which is preliminary data.</text>
</comment>
<dbReference type="EMBL" id="JAHLFH010000126">
    <property type="protein sequence ID" value="MBU3819918.1"/>
    <property type="molecule type" value="Genomic_DNA"/>
</dbReference>
<feature type="domain" description="ABC transporter" evidence="4">
    <location>
        <begin position="324"/>
        <end position="536"/>
    </location>
</feature>
<keyword evidence="1" id="KW-0547">Nucleotide-binding</keyword>
<dbReference type="SUPFAM" id="SSF52540">
    <property type="entry name" value="P-loop containing nucleoside triphosphate hydrolases"/>
    <property type="match status" value="2"/>
</dbReference>
<dbReference type="PROSITE" id="PS00211">
    <property type="entry name" value="ABC_TRANSPORTER_1"/>
    <property type="match status" value="2"/>
</dbReference>
<protein>
    <submittedName>
        <fullName evidence="5">ABC-F family ATP-binding cassette domain-containing protein</fullName>
    </submittedName>
</protein>
<dbReference type="Pfam" id="PF00005">
    <property type="entry name" value="ABC_tran"/>
    <property type="match status" value="2"/>
</dbReference>
<evidence type="ECO:0000256" key="1">
    <source>
        <dbReference type="ARBA" id="ARBA00022741"/>
    </source>
</evidence>
<evidence type="ECO:0000259" key="4">
    <source>
        <dbReference type="PROSITE" id="PS50893"/>
    </source>
</evidence>
<dbReference type="InterPro" id="IPR003439">
    <property type="entry name" value="ABC_transporter-like_ATP-bd"/>
</dbReference>
<feature type="region of interest" description="Disordered" evidence="3">
    <location>
        <begin position="531"/>
        <end position="552"/>
    </location>
</feature>
<dbReference type="PANTHER" id="PTHR42855:SF2">
    <property type="entry name" value="DRUG RESISTANCE ABC TRANSPORTER,ATP-BINDING PROTEIN"/>
    <property type="match status" value="1"/>
</dbReference>
<dbReference type="InterPro" id="IPR032781">
    <property type="entry name" value="ABC_tran_Xtn"/>
</dbReference>
<keyword evidence="2 5" id="KW-0067">ATP-binding</keyword>
<organism evidence="5 6">
    <name type="scientific">Candidatus Faecalibacterium intestinavium</name>
    <dbReference type="NCBI Taxonomy" id="2838580"/>
    <lineage>
        <taxon>Bacteria</taxon>
        <taxon>Bacillati</taxon>
        <taxon>Bacillota</taxon>
        <taxon>Clostridia</taxon>
        <taxon>Eubacteriales</taxon>
        <taxon>Oscillospiraceae</taxon>
        <taxon>Faecalibacterium</taxon>
    </lineage>
</organism>
<dbReference type="InterPro" id="IPR017871">
    <property type="entry name" value="ABC_transporter-like_CS"/>
</dbReference>
<dbReference type="CDD" id="cd03221">
    <property type="entry name" value="ABCF_EF-3"/>
    <property type="match status" value="2"/>
</dbReference>
<feature type="domain" description="ABC transporter" evidence="4">
    <location>
        <begin position="3"/>
        <end position="263"/>
    </location>
</feature>
<evidence type="ECO:0000313" key="6">
    <source>
        <dbReference type="Proteomes" id="UP000824178"/>
    </source>
</evidence>
<dbReference type="InterPro" id="IPR051309">
    <property type="entry name" value="ABCF_ATPase"/>
</dbReference>
<accession>A0A9E2KLG3</accession>
<evidence type="ECO:0000256" key="3">
    <source>
        <dbReference type="SAM" id="MobiDB-lite"/>
    </source>
</evidence>
<reference evidence="5" key="1">
    <citation type="journal article" date="2021" name="PeerJ">
        <title>Extensive microbial diversity within the chicken gut microbiome revealed by metagenomics and culture.</title>
        <authorList>
            <person name="Gilroy R."/>
            <person name="Ravi A."/>
            <person name="Getino M."/>
            <person name="Pursley I."/>
            <person name="Horton D.L."/>
            <person name="Alikhan N.F."/>
            <person name="Baker D."/>
            <person name="Gharbi K."/>
            <person name="Hall N."/>
            <person name="Watson M."/>
            <person name="Adriaenssens E.M."/>
            <person name="Foster-Nyarko E."/>
            <person name="Jarju S."/>
            <person name="Secka A."/>
            <person name="Antonio M."/>
            <person name="Oren A."/>
            <person name="Chaudhuri R.R."/>
            <person name="La Ragione R."/>
            <person name="Hildebrand F."/>
            <person name="Pallen M.J."/>
        </authorList>
    </citation>
    <scope>NUCLEOTIDE SEQUENCE</scope>
    <source>
        <strain evidence="5">742</strain>
    </source>
</reference>
<dbReference type="GO" id="GO:0016887">
    <property type="term" value="F:ATP hydrolysis activity"/>
    <property type="evidence" value="ECO:0007669"/>
    <property type="project" value="InterPro"/>
</dbReference>